<organism evidence="1 2">
    <name type="scientific">Dallia pectoralis</name>
    <name type="common">Alaska blackfish</name>
    <dbReference type="NCBI Taxonomy" id="75939"/>
    <lineage>
        <taxon>Eukaryota</taxon>
        <taxon>Metazoa</taxon>
        <taxon>Chordata</taxon>
        <taxon>Craniata</taxon>
        <taxon>Vertebrata</taxon>
        <taxon>Euteleostomi</taxon>
        <taxon>Actinopterygii</taxon>
        <taxon>Neopterygii</taxon>
        <taxon>Teleostei</taxon>
        <taxon>Protacanthopterygii</taxon>
        <taxon>Esociformes</taxon>
        <taxon>Umbridae</taxon>
        <taxon>Dallia</taxon>
    </lineage>
</organism>
<reference evidence="1" key="1">
    <citation type="submission" date="2021-05" db="EMBL/GenBank/DDBJ databases">
        <authorList>
            <person name="Pan Q."/>
            <person name="Jouanno E."/>
            <person name="Zahm M."/>
            <person name="Klopp C."/>
            <person name="Cabau C."/>
            <person name="Louis A."/>
            <person name="Berthelot C."/>
            <person name="Parey E."/>
            <person name="Roest Crollius H."/>
            <person name="Montfort J."/>
            <person name="Robinson-Rechavi M."/>
            <person name="Bouchez O."/>
            <person name="Lampietro C."/>
            <person name="Lopez Roques C."/>
            <person name="Donnadieu C."/>
            <person name="Postlethwait J."/>
            <person name="Bobe J."/>
            <person name="Dillon D."/>
            <person name="Chandos A."/>
            <person name="von Hippel F."/>
            <person name="Guiguen Y."/>
        </authorList>
    </citation>
    <scope>NUCLEOTIDE SEQUENCE</scope>
    <source>
        <strain evidence="1">YG-Jan2019</strain>
    </source>
</reference>
<dbReference type="EMBL" id="CM055729">
    <property type="protein sequence ID" value="KAJ8014663.1"/>
    <property type="molecule type" value="Genomic_DNA"/>
</dbReference>
<protein>
    <submittedName>
        <fullName evidence="1">Uncharacterized protein</fullName>
    </submittedName>
</protein>
<proteinExistence type="predicted"/>
<name>A0ACC2HGR0_DALPE</name>
<comment type="caution">
    <text evidence="1">The sequence shown here is derived from an EMBL/GenBank/DDBJ whole genome shotgun (WGS) entry which is preliminary data.</text>
</comment>
<sequence>MNHNFTIAMGEILLRPPLPPELFPGISCFKAMFSPTHIPDPVQFTAPTQLEAMVCDAPARAYLNCVKGHAGYSVCEKCTQEGEYLNNRVVFPITDAPLRRDEDFIDMTDEAHHLGSSPLLATSLGLVSGFPLDFMHLVCLGVMRRLVYLWLKGPLSCRLSSGQVNMLSEQLENVRRYTPVEFNRQPRTLTEIDRWKASEPVLLKSFLHAAVYKHFLLFFVGILILSSKKLFATYTDYANNALVLFVQHFRKVYGDTYISYNVHNLVHLTQDAKVHGTLDCFSAFKFENFMKTLKKMVRKPQSPCSQVVKRILERGTTPVPRVEGLGLRREHVNGPLPAMFPNAVQYSVYKTEQFTLKLDRANCYVSIEGCFESLSKRWGLSCHTSDLNTDKEELPADRQRRKPSRLRSPSPPSSPASCPSSDTQNAPQTSQAKKKKKHNKPSKKNPPLPPLLPMAGNNISAGKWDNYYDLKFPYVH</sequence>
<dbReference type="Proteomes" id="UP001157502">
    <property type="component" value="Chromosome 2"/>
</dbReference>
<evidence type="ECO:0000313" key="1">
    <source>
        <dbReference type="EMBL" id="KAJ8014663.1"/>
    </source>
</evidence>
<evidence type="ECO:0000313" key="2">
    <source>
        <dbReference type="Proteomes" id="UP001157502"/>
    </source>
</evidence>
<gene>
    <name evidence="1" type="ORF">DPEC_G00017980</name>
</gene>
<accession>A0ACC2HGR0</accession>
<keyword evidence="2" id="KW-1185">Reference proteome</keyword>